<dbReference type="PANTHER" id="PTHR34989:SF1">
    <property type="entry name" value="PROTEIN HDED"/>
    <property type="match status" value="1"/>
</dbReference>
<keyword evidence="1" id="KW-1133">Transmembrane helix</keyword>
<dbReference type="Pfam" id="PF03729">
    <property type="entry name" value="DUF308"/>
    <property type="match status" value="1"/>
</dbReference>
<feature type="transmembrane region" description="Helical" evidence="1">
    <location>
        <begin position="148"/>
        <end position="173"/>
    </location>
</feature>
<keyword evidence="1" id="KW-0812">Transmembrane</keyword>
<sequence>MERDWFAVGWKMLVVRGVIGMVFGILAIVWPLETATALALLWGFWALFDGIGLLAAAFRPEARGSRIWLVLMGVIALVAAFFAIFSPGVAAKALTWILGIWLIVRGVFELVGAFTRKLTTTPRWLILLSAAFSVLLGILFVANPGAAVVGIAVFLGVVALMWGAVFVLGGLAARRELNRSETSSASLGPQ</sequence>
<dbReference type="PANTHER" id="PTHR34989">
    <property type="entry name" value="PROTEIN HDED"/>
    <property type="match status" value="1"/>
</dbReference>
<accession>A0ABY2BIH8</accession>
<dbReference type="Proteomes" id="UP000295818">
    <property type="component" value="Unassembled WGS sequence"/>
</dbReference>
<proteinExistence type="predicted"/>
<feature type="transmembrane region" description="Helical" evidence="1">
    <location>
        <begin position="12"/>
        <end position="32"/>
    </location>
</feature>
<dbReference type="InterPro" id="IPR005325">
    <property type="entry name" value="DUF308_memb"/>
</dbReference>
<feature type="transmembrane region" description="Helical" evidence="1">
    <location>
        <begin position="124"/>
        <end position="142"/>
    </location>
</feature>
<dbReference type="EMBL" id="SLWM01000011">
    <property type="protein sequence ID" value="TCO18997.1"/>
    <property type="molecule type" value="Genomic_DNA"/>
</dbReference>
<protein>
    <submittedName>
        <fullName evidence="2">Uncharacterized membrane protein HdeD (DUF308 family)</fullName>
    </submittedName>
</protein>
<evidence type="ECO:0000256" key="1">
    <source>
        <dbReference type="SAM" id="Phobius"/>
    </source>
</evidence>
<reference evidence="2 3" key="1">
    <citation type="journal article" date="2015" name="Stand. Genomic Sci.">
        <title>Genomic Encyclopedia of Bacterial and Archaeal Type Strains, Phase III: the genomes of soil and plant-associated and newly described type strains.</title>
        <authorList>
            <person name="Whitman W.B."/>
            <person name="Woyke T."/>
            <person name="Klenk H.P."/>
            <person name="Zhou Y."/>
            <person name="Lilburn T.G."/>
            <person name="Beck B.J."/>
            <person name="De Vos P."/>
            <person name="Vandamme P."/>
            <person name="Eisen J.A."/>
            <person name="Garrity G."/>
            <person name="Hugenholtz P."/>
            <person name="Kyrpides N.C."/>
        </authorList>
    </citation>
    <scope>NUCLEOTIDE SEQUENCE [LARGE SCALE GENOMIC DNA]</scope>
    <source>
        <strain evidence="2 3">VKM Ac-2538</strain>
    </source>
</reference>
<feature type="transmembrane region" description="Helical" evidence="1">
    <location>
        <begin position="93"/>
        <end position="112"/>
    </location>
</feature>
<dbReference type="InterPro" id="IPR052712">
    <property type="entry name" value="Acid_resist_chaperone_HdeD"/>
</dbReference>
<evidence type="ECO:0000313" key="2">
    <source>
        <dbReference type="EMBL" id="TCO18997.1"/>
    </source>
</evidence>
<gene>
    <name evidence="2" type="ORF">EV644_111235</name>
</gene>
<keyword evidence="3" id="KW-1185">Reference proteome</keyword>
<evidence type="ECO:0000313" key="3">
    <source>
        <dbReference type="Proteomes" id="UP000295818"/>
    </source>
</evidence>
<feature type="transmembrane region" description="Helical" evidence="1">
    <location>
        <begin position="67"/>
        <end position="87"/>
    </location>
</feature>
<comment type="caution">
    <text evidence="2">The sequence shown here is derived from an EMBL/GenBank/DDBJ whole genome shotgun (WGS) entry which is preliminary data.</text>
</comment>
<keyword evidence="1" id="KW-0472">Membrane</keyword>
<organism evidence="2 3">
    <name type="scientific">Kribbella orskensis</name>
    <dbReference type="NCBI Taxonomy" id="2512216"/>
    <lineage>
        <taxon>Bacteria</taxon>
        <taxon>Bacillati</taxon>
        <taxon>Actinomycetota</taxon>
        <taxon>Actinomycetes</taxon>
        <taxon>Propionibacteriales</taxon>
        <taxon>Kribbellaceae</taxon>
        <taxon>Kribbella</taxon>
    </lineage>
</organism>
<feature type="transmembrane region" description="Helical" evidence="1">
    <location>
        <begin position="38"/>
        <end position="58"/>
    </location>
</feature>
<name>A0ABY2BIH8_9ACTN</name>
<dbReference type="RefSeq" id="WP_132191382.1">
    <property type="nucleotide sequence ID" value="NZ_SLWM01000011.1"/>
</dbReference>